<dbReference type="SUPFAM" id="SSF52540">
    <property type="entry name" value="P-loop containing nucleoside triphosphate hydrolases"/>
    <property type="match status" value="1"/>
</dbReference>
<dbReference type="InterPro" id="IPR051515">
    <property type="entry name" value="IRG"/>
</dbReference>
<dbReference type="Proteomes" id="UP000694546">
    <property type="component" value="Chromosome 8"/>
</dbReference>
<evidence type="ECO:0000256" key="3">
    <source>
        <dbReference type="ARBA" id="ARBA00022801"/>
    </source>
</evidence>
<evidence type="ECO:0000256" key="2">
    <source>
        <dbReference type="ARBA" id="ARBA00022741"/>
    </source>
</evidence>
<sequence>MGSPVTCTFSILETLVQNQPPKHRHQQSNEMSAMESKVIEDLKNALENLDLVSAVSIINIKYLEDTNKIPLNIAITGESGVGKSAFVNAFRGIDNADERAAPTGVETTKPESYPHPIYPNVTLWDLPGVGTSKFPADQYLKHSWFENVDFFIIVSAGRFRENDARLAQEIKKMDKNFYFVRSKIDNNLSDAKRSQTEYDEEKTLQKIRENCIEGLKEQGVASPQVFLVSSFDLHLYEFRALQDTMERELPSHKRDVLILALPNICKSTIYKKKEVFRSQIWHYALLSATVEAVPIPAISIVVDVGILVKVLQDYLFGFCLDKRSLEKCSSSTNTPLDELRAMLNCICCGKDVTKELVLLMLKSATVLLIGLAAEEGSRWIPFIGIPIAAALSFTTIYKFLRSNLNELSVDAENILTKVLAIK</sequence>
<keyword evidence="7" id="KW-1185">Reference proteome</keyword>
<organism evidence="6 7">
    <name type="scientific">Gadus morhua</name>
    <name type="common">Atlantic cod</name>
    <dbReference type="NCBI Taxonomy" id="8049"/>
    <lineage>
        <taxon>Eukaryota</taxon>
        <taxon>Metazoa</taxon>
        <taxon>Chordata</taxon>
        <taxon>Craniata</taxon>
        <taxon>Vertebrata</taxon>
        <taxon>Euteleostomi</taxon>
        <taxon>Actinopterygii</taxon>
        <taxon>Neopterygii</taxon>
        <taxon>Teleostei</taxon>
        <taxon>Neoteleostei</taxon>
        <taxon>Acanthomorphata</taxon>
        <taxon>Zeiogadaria</taxon>
        <taxon>Gadariae</taxon>
        <taxon>Gadiformes</taxon>
        <taxon>Gadoidei</taxon>
        <taxon>Gadidae</taxon>
        <taxon>Gadus</taxon>
    </lineage>
</organism>
<accession>A0A8C5A3X4</accession>
<dbReference type="Ensembl" id="ENSGMOT00000073144.1">
    <property type="protein sequence ID" value="ENSGMOP00000025728.1"/>
    <property type="gene ID" value="ENSGMOG00000026164.1"/>
</dbReference>
<dbReference type="InterPro" id="IPR030385">
    <property type="entry name" value="G_IRG_dom"/>
</dbReference>
<dbReference type="AlphaFoldDB" id="A0A8C5A3X4"/>
<dbReference type="FunFam" id="3.40.50.300:FF:000541">
    <property type="entry name" value="Immunity related GTPase M"/>
    <property type="match status" value="1"/>
</dbReference>
<reference evidence="6" key="1">
    <citation type="submission" date="2025-08" db="UniProtKB">
        <authorList>
            <consortium name="Ensembl"/>
        </authorList>
    </citation>
    <scope>IDENTIFICATION</scope>
</reference>
<dbReference type="GeneTree" id="ENSGT00950000183007"/>
<evidence type="ECO:0000313" key="6">
    <source>
        <dbReference type="Ensembl" id="ENSGMOP00000025728.1"/>
    </source>
</evidence>
<keyword evidence="2" id="KW-0547">Nucleotide-binding</keyword>
<protein>
    <submittedName>
        <fullName evidence="6">Interferon-inducible GTPase 5-like</fullName>
    </submittedName>
</protein>
<dbReference type="PANTHER" id="PTHR32341">
    <property type="entry name" value="INTERFERON-INDUCIBLE GTPASE"/>
    <property type="match status" value="1"/>
</dbReference>
<dbReference type="GO" id="GO:0005525">
    <property type="term" value="F:GTP binding"/>
    <property type="evidence" value="ECO:0007669"/>
    <property type="project" value="UniProtKB-KW"/>
</dbReference>
<reference evidence="6" key="2">
    <citation type="submission" date="2025-09" db="UniProtKB">
        <authorList>
            <consortium name="Ensembl"/>
        </authorList>
    </citation>
    <scope>IDENTIFICATION</scope>
</reference>
<dbReference type="Gene3D" id="3.40.50.300">
    <property type="entry name" value="P-loop containing nucleotide triphosphate hydrolases"/>
    <property type="match status" value="1"/>
</dbReference>
<dbReference type="GO" id="GO:0016020">
    <property type="term" value="C:membrane"/>
    <property type="evidence" value="ECO:0007669"/>
    <property type="project" value="InterPro"/>
</dbReference>
<keyword evidence="4" id="KW-0342">GTP-binding</keyword>
<evidence type="ECO:0000256" key="4">
    <source>
        <dbReference type="ARBA" id="ARBA00023134"/>
    </source>
</evidence>
<name>A0A8C5A3X4_GADMO</name>
<dbReference type="PANTHER" id="PTHR32341:SF10">
    <property type="entry name" value="INTERFERON-INDUCIBLE GTPASE 5"/>
    <property type="match status" value="1"/>
</dbReference>
<dbReference type="GO" id="GO:0016787">
    <property type="term" value="F:hydrolase activity"/>
    <property type="evidence" value="ECO:0007669"/>
    <property type="project" value="UniProtKB-KW"/>
</dbReference>
<dbReference type="InterPro" id="IPR027417">
    <property type="entry name" value="P-loop_NTPase"/>
</dbReference>
<dbReference type="InterPro" id="IPR007743">
    <property type="entry name" value="Immunity-related_GTPase-like"/>
</dbReference>
<gene>
    <name evidence="6" type="primary">LOC115549186</name>
</gene>
<evidence type="ECO:0000256" key="1">
    <source>
        <dbReference type="ARBA" id="ARBA00005429"/>
    </source>
</evidence>
<comment type="similarity">
    <text evidence="1">Belongs to the TRAFAC class dynamin-like GTPase superfamily. IRG family.</text>
</comment>
<feature type="domain" description="IRG-type G" evidence="5">
    <location>
        <begin position="69"/>
        <end position="248"/>
    </location>
</feature>
<evidence type="ECO:0000259" key="5">
    <source>
        <dbReference type="PROSITE" id="PS51716"/>
    </source>
</evidence>
<dbReference type="Pfam" id="PF05049">
    <property type="entry name" value="IIGP"/>
    <property type="match status" value="1"/>
</dbReference>
<keyword evidence="3" id="KW-0378">Hydrolase</keyword>
<evidence type="ECO:0000313" key="7">
    <source>
        <dbReference type="Proteomes" id="UP000694546"/>
    </source>
</evidence>
<proteinExistence type="inferred from homology"/>
<dbReference type="PROSITE" id="PS51716">
    <property type="entry name" value="G_IRG"/>
    <property type="match status" value="1"/>
</dbReference>